<reference evidence="1" key="1">
    <citation type="submission" date="2024-09" db="EMBL/GenBank/DDBJ databases">
        <title>Black Yeasts Isolated from many extreme environments.</title>
        <authorList>
            <person name="Coleine C."/>
            <person name="Stajich J.E."/>
            <person name="Selbmann L."/>
        </authorList>
    </citation>
    <scope>NUCLEOTIDE SEQUENCE</scope>
    <source>
        <strain evidence="1">CCFEE 5737</strain>
    </source>
</reference>
<gene>
    <name evidence="1" type="ORF">LTS18_007284</name>
</gene>
<accession>A0ACC3DPT3</accession>
<keyword evidence="2" id="KW-1185">Reference proteome</keyword>
<evidence type="ECO:0000313" key="2">
    <source>
        <dbReference type="Proteomes" id="UP001186974"/>
    </source>
</evidence>
<proteinExistence type="predicted"/>
<organism evidence="1 2">
    <name type="scientific">Coniosporium uncinatum</name>
    <dbReference type="NCBI Taxonomy" id="93489"/>
    <lineage>
        <taxon>Eukaryota</taxon>
        <taxon>Fungi</taxon>
        <taxon>Dikarya</taxon>
        <taxon>Ascomycota</taxon>
        <taxon>Pezizomycotina</taxon>
        <taxon>Dothideomycetes</taxon>
        <taxon>Dothideomycetes incertae sedis</taxon>
        <taxon>Coniosporium</taxon>
    </lineage>
</organism>
<protein>
    <submittedName>
        <fullName evidence="1">Uncharacterized protein</fullName>
    </submittedName>
</protein>
<sequence>MGYLSRMTQWKAKMSLPDDASPLDTSSKATLKLGLFSYPVLQAADILVHGATHVPVGHDQAQHLEFARECAGSFNHIYGDVLVQPETIISPAKRVMSLTDPSSKMSKSAENPKSRILLTDPRQVIFKKIKSALTDSTEGVTYEPDKRLGVSNLVEIMYHLQSEEGRFSHQEIAEECRGLSMRVFKEQVAELIDLRLEPIRERYHELMGEDNGKSLARVADFGAMNASASAEATMEKVRNVIGL</sequence>
<comment type="caution">
    <text evidence="1">The sequence shown here is derived from an EMBL/GenBank/DDBJ whole genome shotgun (WGS) entry which is preliminary data.</text>
</comment>
<dbReference type="EMBL" id="JAWDJW010001820">
    <property type="protein sequence ID" value="KAK3078528.1"/>
    <property type="molecule type" value="Genomic_DNA"/>
</dbReference>
<dbReference type="Proteomes" id="UP001186974">
    <property type="component" value="Unassembled WGS sequence"/>
</dbReference>
<evidence type="ECO:0000313" key="1">
    <source>
        <dbReference type="EMBL" id="KAK3078528.1"/>
    </source>
</evidence>
<name>A0ACC3DPT3_9PEZI</name>